<gene>
    <name evidence="1" type="ORF">KGF56_002894</name>
</gene>
<sequence length="244" mass="27997">MADHYISPKLLRTSIIKWPKLILNKLLVFGFNTYNILKFKREISKPLQFNEWKDTSIECYVRTNKIFAQACNNLGLSPTKEVFNLINLKLNQSCGNHLIGALCTRVLNFQSQTDKKVAWDLISIDANPKVVTFNVIPDEDGVGMYVQYVMNLKTTQKLTIADRLNPNKIITETESKVDDYLVYTMNPWDGRILLVGKLFESDASRGMKSDLDVFNNSVMEKFLTESADIYREDPRKKQLNGEAT</sequence>
<dbReference type="Proteomes" id="UP001202479">
    <property type="component" value="Unassembled WGS sequence"/>
</dbReference>
<evidence type="ECO:0000313" key="2">
    <source>
        <dbReference type="Proteomes" id="UP001202479"/>
    </source>
</evidence>
<evidence type="ECO:0000313" key="1">
    <source>
        <dbReference type="EMBL" id="KAI3404255.2"/>
    </source>
</evidence>
<dbReference type="RefSeq" id="XP_049180000.1">
    <property type="nucleotide sequence ID" value="XM_049324171.1"/>
</dbReference>
<dbReference type="PANTHER" id="PTHR13333:SF5">
    <property type="entry name" value="M-AAA PROTEASE-INTERACTING PROTEIN 1, MITOCHONDRIAL"/>
    <property type="match status" value="1"/>
</dbReference>
<proteinExistence type="predicted"/>
<accession>A0AAI9SWX6</accession>
<name>A0AAI9SWX6_9ASCO</name>
<reference evidence="1" key="1">
    <citation type="journal article" date="2022" name="DNA Res.">
        <title>Genome analysis of five recently described species of the CUG-Ser clade uncovers Candida theae as a new hybrid lineage with pathogenic potential in the Candida parapsilosis species complex.</title>
        <authorList>
            <person name="Mixao V."/>
            <person name="Del Olmo V."/>
            <person name="Hegedusova E."/>
            <person name="Saus E."/>
            <person name="Pryszcz L."/>
            <person name="Cillingova A."/>
            <person name="Nosek J."/>
            <person name="Gabaldon T."/>
        </authorList>
    </citation>
    <scope>NUCLEOTIDE SEQUENCE</scope>
    <source>
        <strain evidence="1">CBS 10844</strain>
    </source>
</reference>
<dbReference type="PANTHER" id="PTHR13333">
    <property type="entry name" value="M-AAA PROTEASE-INTERACTING PROTEIN 1, MITOCHONDRIAL"/>
    <property type="match status" value="1"/>
</dbReference>
<dbReference type="Gene3D" id="3.10.450.240">
    <property type="match status" value="1"/>
</dbReference>
<keyword evidence="2" id="KW-1185">Reference proteome</keyword>
<dbReference type="EMBL" id="JAHUZD010000105">
    <property type="protein sequence ID" value="KAI3404255.2"/>
    <property type="molecule type" value="Genomic_DNA"/>
</dbReference>
<comment type="caution">
    <text evidence="1">The sequence shown here is derived from an EMBL/GenBank/DDBJ whole genome shotgun (WGS) entry which is preliminary data.</text>
</comment>
<organism evidence="1 2">
    <name type="scientific">Candida oxycetoniae</name>
    <dbReference type="NCBI Taxonomy" id="497107"/>
    <lineage>
        <taxon>Eukaryota</taxon>
        <taxon>Fungi</taxon>
        <taxon>Dikarya</taxon>
        <taxon>Ascomycota</taxon>
        <taxon>Saccharomycotina</taxon>
        <taxon>Pichiomycetes</taxon>
        <taxon>Debaryomycetaceae</taxon>
        <taxon>Candida/Lodderomyces clade</taxon>
        <taxon>Candida</taxon>
    </lineage>
</organism>
<dbReference type="GO" id="GO:0043022">
    <property type="term" value="F:ribosome binding"/>
    <property type="evidence" value="ECO:0007669"/>
    <property type="project" value="TreeGrafter"/>
</dbReference>
<protein>
    <submittedName>
        <fullName evidence="1">Uncharacterized protein</fullName>
    </submittedName>
</protein>
<dbReference type="GeneID" id="73380511"/>
<dbReference type="AlphaFoldDB" id="A0AAI9SWX6"/>
<dbReference type="Pfam" id="PF07961">
    <property type="entry name" value="MBA1"/>
    <property type="match status" value="1"/>
</dbReference>
<dbReference type="InterPro" id="IPR024621">
    <property type="entry name" value="Mba1"/>
</dbReference>
<dbReference type="GO" id="GO:0032979">
    <property type="term" value="P:protein insertion into mitochondrial inner membrane from matrix"/>
    <property type="evidence" value="ECO:0007669"/>
    <property type="project" value="InterPro"/>
</dbReference>
<dbReference type="GO" id="GO:0005743">
    <property type="term" value="C:mitochondrial inner membrane"/>
    <property type="evidence" value="ECO:0007669"/>
    <property type="project" value="InterPro"/>
</dbReference>